<keyword evidence="1" id="KW-0812">Transmembrane</keyword>
<dbReference type="EMBL" id="CP060790">
    <property type="protein sequence ID" value="QNP58037.1"/>
    <property type="molecule type" value="Genomic_DNA"/>
</dbReference>
<dbReference type="RefSeq" id="WP_187735032.1">
    <property type="nucleotide sequence ID" value="NZ_CP060790.1"/>
</dbReference>
<feature type="domain" description="Inner membrane protein YgaP-like transmembrane" evidence="2">
    <location>
        <begin position="4"/>
        <end position="64"/>
    </location>
</feature>
<feature type="transmembrane region" description="Helical" evidence="1">
    <location>
        <begin position="12"/>
        <end position="30"/>
    </location>
</feature>
<reference evidence="3 4" key="1">
    <citation type="submission" date="2020-08" db="EMBL/GenBank/DDBJ databases">
        <title>Genome sequence of Acidovorax monticola KACC 19171T.</title>
        <authorList>
            <person name="Hyun D.-W."/>
            <person name="Bae J.-W."/>
        </authorList>
    </citation>
    <scope>NUCLEOTIDE SEQUENCE [LARGE SCALE GENOMIC DNA]</scope>
    <source>
        <strain evidence="3 4">KACC 19171</strain>
    </source>
</reference>
<evidence type="ECO:0000256" key="1">
    <source>
        <dbReference type="SAM" id="Phobius"/>
    </source>
</evidence>
<gene>
    <name evidence="3" type="ORF">H9L24_13090</name>
</gene>
<dbReference type="KEGG" id="amon:H9L24_13090"/>
<keyword evidence="4" id="KW-1185">Reference proteome</keyword>
<proteinExistence type="predicted"/>
<dbReference type="Proteomes" id="UP000516057">
    <property type="component" value="Chromosome"/>
</dbReference>
<dbReference type="InterPro" id="IPR021309">
    <property type="entry name" value="YgaP-like_TM"/>
</dbReference>
<name>A0A7H0HBX1_9BURK</name>
<feature type="transmembrane region" description="Helical" evidence="1">
    <location>
        <begin position="36"/>
        <end position="61"/>
    </location>
</feature>
<evidence type="ECO:0000313" key="4">
    <source>
        <dbReference type="Proteomes" id="UP000516057"/>
    </source>
</evidence>
<evidence type="ECO:0000259" key="2">
    <source>
        <dbReference type="Pfam" id="PF11127"/>
    </source>
</evidence>
<accession>A0A7H0HBX1</accession>
<dbReference type="Pfam" id="PF11127">
    <property type="entry name" value="YgaP-like_TM"/>
    <property type="match status" value="1"/>
</dbReference>
<dbReference type="AlphaFoldDB" id="A0A7H0HBX1"/>
<keyword evidence="1" id="KW-1133">Transmembrane helix</keyword>
<keyword evidence="1" id="KW-0472">Membrane</keyword>
<protein>
    <submittedName>
        <fullName evidence="3">DUF2892 domain-containing protein</fullName>
    </submittedName>
</protein>
<organism evidence="3 4">
    <name type="scientific">Paenacidovorax monticola</name>
    <dbReference type="NCBI Taxonomy" id="1926868"/>
    <lineage>
        <taxon>Bacteria</taxon>
        <taxon>Pseudomonadati</taxon>
        <taxon>Pseudomonadota</taxon>
        <taxon>Betaproteobacteria</taxon>
        <taxon>Burkholderiales</taxon>
        <taxon>Comamonadaceae</taxon>
        <taxon>Paenacidovorax</taxon>
    </lineage>
</organism>
<sequence>MLYRKNVGRTEAIARALAGALLIAAGLWWLRTSPWGWAALATGATALATGWIGFCPACALLGRRSIE</sequence>
<evidence type="ECO:0000313" key="3">
    <source>
        <dbReference type="EMBL" id="QNP58037.1"/>
    </source>
</evidence>